<dbReference type="CDD" id="cd00338">
    <property type="entry name" value="Ser_Recombinase"/>
    <property type="match status" value="1"/>
</dbReference>
<dbReference type="InterPro" id="IPR047650">
    <property type="entry name" value="Transpos_IS110"/>
</dbReference>
<dbReference type="PANTHER" id="PTHR30461:SF23">
    <property type="entry name" value="DNA RECOMBINASE-RELATED"/>
    <property type="match status" value="1"/>
</dbReference>
<evidence type="ECO:0000259" key="4">
    <source>
        <dbReference type="PROSITE" id="PS51737"/>
    </source>
</evidence>
<dbReference type="SMART" id="SM00857">
    <property type="entry name" value="Resolvase"/>
    <property type="match status" value="1"/>
</dbReference>
<reference evidence="5 6" key="1">
    <citation type="submission" date="2017-04" db="EMBL/GenBank/DDBJ databases">
        <authorList>
            <person name="Afonso C.L."/>
            <person name="Miller P.J."/>
            <person name="Scott M.A."/>
            <person name="Spackman E."/>
            <person name="Goraichik I."/>
            <person name="Dimitrov K.M."/>
            <person name="Suarez D.L."/>
            <person name="Swayne D.E."/>
        </authorList>
    </citation>
    <scope>NUCLEOTIDE SEQUENCE [LARGE SCALE GENOMIC DNA]</scope>
    <source>
        <strain evidence="5 6">A2P</strain>
    </source>
</reference>
<evidence type="ECO:0000313" key="6">
    <source>
        <dbReference type="Proteomes" id="UP000192936"/>
    </source>
</evidence>
<dbReference type="InterPro" id="IPR002525">
    <property type="entry name" value="Transp_IS110-like_N"/>
</dbReference>
<dbReference type="Gene3D" id="3.40.50.1390">
    <property type="entry name" value="Resolvase, N-terminal catalytic domain"/>
    <property type="match status" value="1"/>
</dbReference>
<gene>
    <name evidence="5" type="ORF">SAMN02982917_1880</name>
</gene>
<dbReference type="GO" id="GO:0003677">
    <property type="term" value="F:DNA binding"/>
    <property type="evidence" value="ECO:0007669"/>
    <property type="project" value="InterPro"/>
</dbReference>
<dbReference type="Pfam" id="PF00239">
    <property type="entry name" value="Resolvase"/>
    <property type="match status" value="1"/>
</dbReference>
<dbReference type="Pfam" id="PF13408">
    <property type="entry name" value="Zn_ribbon_recom"/>
    <property type="match status" value="1"/>
</dbReference>
<organism evidence="5 6">
    <name type="scientific">Azospirillum oryzae</name>
    <dbReference type="NCBI Taxonomy" id="286727"/>
    <lineage>
        <taxon>Bacteria</taxon>
        <taxon>Pseudomonadati</taxon>
        <taxon>Pseudomonadota</taxon>
        <taxon>Alphaproteobacteria</taxon>
        <taxon>Rhodospirillales</taxon>
        <taxon>Azospirillaceae</taxon>
        <taxon>Azospirillum</taxon>
    </lineage>
</organism>
<dbReference type="InterPro" id="IPR006119">
    <property type="entry name" value="Resolv_N"/>
</dbReference>
<dbReference type="GO" id="GO:0004803">
    <property type="term" value="F:transposase activity"/>
    <property type="evidence" value="ECO:0007669"/>
    <property type="project" value="InterPro"/>
</dbReference>
<keyword evidence="1" id="KW-0175">Coiled coil</keyword>
<feature type="domain" description="Recombinase" evidence="4">
    <location>
        <begin position="161"/>
        <end position="303"/>
    </location>
</feature>
<evidence type="ECO:0000256" key="1">
    <source>
        <dbReference type="SAM" id="Coils"/>
    </source>
</evidence>
<dbReference type="PANTHER" id="PTHR30461">
    <property type="entry name" value="DNA-INVERTASE FROM LAMBDOID PROPHAGE"/>
    <property type="match status" value="1"/>
</dbReference>
<dbReference type="AlphaFoldDB" id="A0A1X7EMQ0"/>
<dbReference type="InterPro" id="IPR025827">
    <property type="entry name" value="Zn_ribbon_recom_dom"/>
</dbReference>
<dbReference type="Pfam" id="PF02371">
    <property type="entry name" value="Transposase_20"/>
    <property type="match status" value="1"/>
</dbReference>
<dbReference type="EMBL" id="FXAK01000002">
    <property type="protein sequence ID" value="SMF36751.1"/>
    <property type="molecule type" value="Genomic_DNA"/>
</dbReference>
<dbReference type="PROSITE" id="PS51737">
    <property type="entry name" value="RECOMBINASE_DNA_BIND"/>
    <property type="match status" value="1"/>
</dbReference>
<dbReference type="PROSITE" id="PS51736">
    <property type="entry name" value="RECOMBINASES_3"/>
    <property type="match status" value="1"/>
</dbReference>
<proteinExistence type="predicted"/>
<evidence type="ECO:0000259" key="3">
    <source>
        <dbReference type="PROSITE" id="PS51736"/>
    </source>
</evidence>
<feature type="coiled-coil region" evidence="1">
    <location>
        <begin position="434"/>
        <end position="461"/>
    </location>
</feature>
<protein>
    <submittedName>
        <fullName evidence="5">Site-specific DNA recombinase</fullName>
    </submittedName>
</protein>
<dbReference type="InterPro" id="IPR038109">
    <property type="entry name" value="DNA_bind_recomb_sf"/>
</dbReference>
<dbReference type="InterPro" id="IPR050639">
    <property type="entry name" value="SSR_resolvase"/>
</dbReference>
<dbReference type="SUPFAM" id="SSF53041">
    <property type="entry name" value="Resolvase-like"/>
    <property type="match status" value="1"/>
</dbReference>
<dbReference type="Pfam" id="PF07508">
    <property type="entry name" value="Recombinase"/>
    <property type="match status" value="1"/>
</dbReference>
<dbReference type="Proteomes" id="UP000192936">
    <property type="component" value="Unassembled WGS sequence"/>
</dbReference>
<dbReference type="InterPro" id="IPR036162">
    <property type="entry name" value="Resolvase-like_N_sf"/>
</dbReference>
<dbReference type="Pfam" id="PF01548">
    <property type="entry name" value="DEDD_Tnp_IS110"/>
    <property type="match status" value="1"/>
</dbReference>
<dbReference type="Gene3D" id="3.90.1750.20">
    <property type="entry name" value="Putative Large Serine Recombinase, Chain B, Domain 2"/>
    <property type="match status" value="1"/>
</dbReference>
<dbReference type="GO" id="GO:0006313">
    <property type="term" value="P:DNA transposition"/>
    <property type="evidence" value="ECO:0007669"/>
    <property type="project" value="InterPro"/>
</dbReference>
<name>A0A1X7EMQ0_9PROT</name>
<dbReference type="STRING" id="286727.SAMN02982917_1880"/>
<feature type="region of interest" description="Disordered" evidence="2">
    <location>
        <begin position="663"/>
        <end position="682"/>
    </location>
</feature>
<dbReference type="InterPro" id="IPR003346">
    <property type="entry name" value="Transposase_20"/>
</dbReference>
<accession>A0A1X7EMQ0</accession>
<feature type="domain" description="Resolvase/invertase-type recombinase catalytic" evidence="3">
    <location>
        <begin position="2"/>
        <end position="152"/>
    </location>
</feature>
<evidence type="ECO:0000256" key="2">
    <source>
        <dbReference type="SAM" id="MobiDB-lite"/>
    </source>
</evidence>
<dbReference type="InterPro" id="IPR011109">
    <property type="entry name" value="DNA_bind_recombinase_dom"/>
</dbReference>
<dbReference type="GO" id="GO:0000150">
    <property type="term" value="F:DNA strand exchange activity"/>
    <property type="evidence" value="ECO:0007669"/>
    <property type="project" value="InterPro"/>
</dbReference>
<sequence length="1025" mass="113118">MRVAIYGRVSTSHQVDHQTIEQQLERLRAHVHANTAEGWVLDPAHVFRDDGYSGATLARPGLDRLRDAVKSRECDRVLVTAPDRLARNYVHQMVLLEEWARLGCAAEFLDRPMSDDPHDHLLLQIRGAVAEYERTLIAERMRRGRLAKLRAGLLLPWTYAPYGYRMDPDRPRDPHGVTTDPAEVAVVAELFAMYREPGTSLMQLALHLNARGVPTPSGKPRWSCPTIRGILRNPTYTGQVYAQRTHYRSPTHRRSATHPLGRPHGTAVPQPADTWLLVGQVPAVVSQTHFDEVQAKLATNRAFSRRNNTVHQYLLRALVSCGHCGLACTARAANGRNFYYLCNGKAHSVYSHRATGCPARHIPAGQLDELVWTDLCALMGEPEPLAAAVARAHGGAWLPQELLARRETLRRAQGHLGQQVERLTDAYLRAVIPLDEYERRRRDLEQRMHALAGQEELLRNDAERQQHLAGVATSLEAFRMRVQHGLAGATFEQRRQLVMLLIDRVVVTDADIEIRYVLPTSPDSEHVRFCLLRKDYFDDPTVSAQALAVLDAAAGDARNDGPPSQRPPAEGEIIALVGVQLGWASSWATRALPDCRHGIDDFLQQLAVMPVGWRNPHGQRDAVGINEDVALGTRLATVRRVRPGRFAPLVSCEAVRMEPGRHAGYGRPGWSTPMPPRRKGRQKACGRPAFLEVRTVAWARQPVPQGRKTRMTQIHAFGGVDVGKACLDAAVFPGGARWHGGNHPEGRQELIAWFGAHDVRIVGLEATGGYERPLRNELRAAGASVHVLDPARVRHFAKAVGQRAKTDAIDAAMIAEFTAQLHSLPPQPVEPEREAVADLVRTRRLLVDKRADIEKALVRLPDEARALVYPAVEALRVAIADLDAQIAQRVQAHSGLAQSVQVLASAPGVGPITAVAVATLLPELGRISGRQAAALLGVAPYPDDSGQRHGKRRIAGGRSDVRRVLYMAALQATTGRSKGVLARFYSQMVARGKPPKVALTACMRKLIVRLNAMLAHNQPWKEAPT</sequence>
<dbReference type="NCBIfam" id="NF033542">
    <property type="entry name" value="transpos_IS110"/>
    <property type="match status" value="1"/>
</dbReference>
<evidence type="ECO:0000313" key="5">
    <source>
        <dbReference type="EMBL" id="SMF36751.1"/>
    </source>
</evidence>